<dbReference type="Proteomes" id="UP000054560">
    <property type="component" value="Unassembled WGS sequence"/>
</dbReference>
<keyword evidence="4" id="KW-1185">Reference proteome</keyword>
<evidence type="ECO:0000313" key="4">
    <source>
        <dbReference type="Proteomes" id="UP000054560"/>
    </source>
</evidence>
<dbReference type="AlphaFoldDB" id="A0A0L0G0P1"/>
<evidence type="ECO:0000313" key="3">
    <source>
        <dbReference type="EMBL" id="KNC82625.1"/>
    </source>
</evidence>
<accession>A0A0L0G0P1</accession>
<name>A0A0L0G0P1_9EUKA</name>
<dbReference type="OrthoDB" id="419198at2759"/>
<dbReference type="GO" id="GO:0009100">
    <property type="term" value="P:glycoprotein metabolic process"/>
    <property type="evidence" value="ECO:0007669"/>
    <property type="project" value="UniProtKB-ARBA"/>
</dbReference>
<proteinExistence type="predicted"/>
<gene>
    <name evidence="3" type="ORF">SARC_05099</name>
</gene>
<dbReference type="RefSeq" id="XP_014156527.1">
    <property type="nucleotide sequence ID" value="XM_014301052.1"/>
</dbReference>
<keyword evidence="1" id="KW-0472">Membrane</keyword>
<dbReference type="InterPro" id="IPR007074">
    <property type="entry name" value="LicD/FKTN/FKRP_NTP_transf"/>
</dbReference>
<protein>
    <recommendedName>
        <fullName evidence="2">LicD/FKTN/FKRP nucleotidyltransferase domain-containing protein</fullName>
    </recommendedName>
</protein>
<organism evidence="3 4">
    <name type="scientific">Sphaeroforma arctica JP610</name>
    <dbReference type="NCBI Taxonomy" id="667725"/>
    <lineage>
        <taxon>Eukaryota</taxon>
        <taxon>Ichthyosporea</taxon>
        <taxon>Ichthyophonida</taxon>
        <taxon>Sphaeroforma</taxon>
    </lineage>
</organism>
<reference evidence="3 4" key="1">
    <citation type="submission" date="2011-02" db="EMBL/GenBank/DDBJ databases">
        <title>The Genome Sequence of Sphaeroforma arctica JP610.</title>
        <authorList>
            <consortium name="The Broad Institute Genome Sequencing Platform"/>
            <person name="Russ C."/>
            <person name="Cuomo C."/>
            <person name="Young S.K."/>
            <person name="Zeng Q."/>
            <person name="Gargeya S."/>
            <person name="Alvarado L."/>
            <person name="Berlin A."/>
            <person name="Chapman S.B."/>
            <person name="Chen Z."/>
            <person name="Freedman E."/>
            <person name="Gellesch M."/>
            <person name="Goldberg J."/>
            <person name="Griggs A."/>
            <person name="Gujja S."/>
            <person name="Heilman E."/>
            <person name="Heiman D."/>
            <person name="Howarth C."/>
            <person name="Mehta T."/>
            <person name="Neiman D."/>
            <person name="Pearson M."/>
            <person name="Roberts A."/>
            <person name="Saif S."/>
            <person name="Shea T."/>
            <person name="Shenoy N."/>
            <person name="Sisk P."/>
            <person name="Stolte C."/>
            <person name="Sykes S."/>
            <person name="White J."/>
            <person name="Yandava C."/>
            <person name="Burger G."/>
            <person name="Gray M.W."/>
            <person name="Holland P.W.H."/>
            <person name="King N."/>
            <person name="Lang F.B.F."/>
            <person name="Roger A.J."/>
            <person name="Ruiz-Trillo I."/>
            <person name="Haas B."/>
            <person name="Nusbaum C."/>
            <person name="Birren B."/>
        </authorList>
    </citation>
    <scope>NUCLEOTIDE SEQUENCE [LARGE SCALE GENOMIC DNA]</scope>
    <source>
        <strain evidence="3 4">JP610</strain>
    </source>
</reference>
<evidence type="ECO:0000256" key="1">
    <source>
        <dbReference type="SAM" id="Phobius"/>
    </source>
</evidence>
<sequence>MVRKGTAGVGAPVVLRIIVAVSGTLVVTLALKLRLFASNQNEVDREDPHLLRAGYDGVAVHRSKYANGFAYNENGVLVESVGITEHSRTFWGDTEGDVLTEVTIKDLLIEQGQTLPTFWYDDYVSDRLICDLTHAEGDLNVSSKEELIEQLDEMDRKDDNMRLPSMQVKTINQTGVGSTLNTSTRKWLKHQLMQGPYMVPFPANYTTYVPALQQNLGVCSFSTGAYLLPQKGNVRHKAHLHMLAWLRSIGILYSIEDGSAIGVVRHGGLIPGDKDMDLQISMWDNRRLLEKLGCYSLAAVRIHDLPRSSRRAIEEQCKCECRPSMQWTRDELDQYTKVVQIDCGCIADAQLLDNAEKGYDALACEISKGKHRKTKLKTLCQCMCPKRMLQISTLQQLLSKHKDKEADYLHVSLKGQSRLASEHQHQAGYLEEIRTHQVGPHELGMCTKDMIHRLHHQYGNFFLPLAPWAEEDVNR</sequence>
<keyword evidence="1" id="KW-0812">Transmembrane</keyword>
<feature type="domain" description="LicD/FKTN/FKRP nucleotidyltransferase" evidence="2">
    <location>
        <begin position="249"/>
        <end position="408"/>
    </location>
</feature>
<evidence type="ECO:0000259" key="2">
    <source>
        <dbReference type="Pfam" id="PF04991"/>
    </source>
</evidence>
<keyword evidence="1" id="KW-1133">Transmembrane helix</keyword>
<dbReference type="Pfam" id="PF04991">
    <property type="entry name" value="LicD"/>
    <property type="match status" value="1"/>
</dbReference>
<feature type="transmembrane region" description="Helical" evidence="1">
    <location>
        <begin position="13"/>
        <end position="31"/>
    </location>
</feature>
<dbReference type="GeneID" id="25905603"/>
<dbReference type="EMBL" id="KQ241909">
    <property type="protein sequence ID" value="KNC82625.1"/>
    <property type="molecule type" value="Genomic_DNA"/>
</dbReference>